<dbReference type="PROSITE" id="PS51352">
    <property type="entry name" value="THIOREDOXIN_2"/>
    <property type="match status" value="1"/>
</dbReference>
<evidence type="ECO:0000259" key="5">
    <source>
        <dbReference type="PROSITE" id="PS51352"/>
    </source>
</evidence>
<dbReference type="PROSITE" id="PS00194">
    <property type="entry name" value="THIOREDOXIN_1"/>
    <property type="match status" value="1"/>
</dbReference>
<dbReference type="InterPro" id="IPR036249">
    <property type="entry name" value="Thioredoxin-like_sf"/>
</dbReference>
<dbReference type="GO" id="GO:0030313">
    <property type="term" value="C:cell envelope"/>
    <property type="evidence" value="ECO:0007669"/>
    <property type="project" value="UniProtKB-SubCell"/>
</dbReference>
<dbReference type="Pfam" id="PF14289">
    <property type="entry name" value="DUF4369"/>
    <property type="match status" value="1"/>
</dbReference>
<dbReference type="Gene3D" id="3.40.30.10">
    <property type="entry name" value="Glutaredoxin"/>
    <property type="match status" value="1"/>
</dbReference>
<evidence type="ECO:0000256" key="1">
    <source>
        <dbReference type="ARBA" id="ARBA00004196"/>
    </source>
</evidence>
<dbReference type="EMBL" id="FPJE01000002">
    <property type="protein sequence ID" value="SFW18074.1"/>
    <property type="molecule type" value="Genomic_DNA"/>
</dbReference>
<dbReference type="InterPro" id="IPR017937">
    <property type="entry name" value="Thioredoxin_CS"/>
</dbReference>
<name>A0A1K1M4H5_9FLAO</name>
<protein>
    <submittedName>
        <fullName evidence="6">Thiol-disulfide isomerase or thioredoxin</fullName>
    </submittedName>
</protein>
<organism evidence="6 7">
    <name type="scientific">Sinomicrobium oceani</name>
    <dbReference type="NCBI Taxonomy" id="1150368"/>
    <lineage>
        <taxon>Bacteria</taxon>
        <taxon>Pseudomonadati</taxon>
        <taxon>Bacteroidota</taxon>
        <taxon>Flavobacteriia</taxon>
        <taxon>Flavobacteriales</taxon>
        <taxon>Flavobacteriaceae</taxon>
        <taxon>Sinomicrobium</taxon>
    </lineage>
</organism>
<dbReference type="InterPro" id="IPR050553">
    <property type="entry name" value="Thioredoxin_ResA/DsbE_sf"/>
</dbReference>
<keyword evidence="3" id="KW-1015">Disulfide bond</keyword>
<reference evidence="6 7" key="1">
    <citation type="submission" date="2016-11" db="EMBL/GenBank/DDBJ databases">
        <authorList>
            <person name="Jaros S."/>
            <person name="Januszkiewicz K."/>
            <person name="Wedrychowicz H."/>
        </authorList>
    </citation>
    <scope>NUCLEOTIDE SEQUENCE [LARGE SCALE GENOMIC DNA]</scope>
    <source>
        <strain evidence="6 7">CGMCC 1.12145</strain>
    </source>
</reference>
<evidence type="ECO:0000313" key="7">
    <source>
        <dbReference type="Proteomes" id="UP000182248"/>
    </source>
</evidence>
<dbReference type="GO" id="GO:0016491">
    <property type="term" value="F:oxidoreductase activity"/>
    <property type="evidence" value="ECO:0007669"/>
    <property type="project" value="InterPro"/>
</dbReference>
<dbReference type="PROSITE" id="PS51257">
    <property type="entry name" value="PROKAR_LIPOPROTEIN"/>
    <property type="match status" value="1"/>
</dbReference>
<dbReference type="GO" id="GO:0017004">
    <property type="term" value="P:cytochrome complex assembly"/>
    <property type="evidence" value="ECO:0007669"/>
    <property type="project" value="UniProtKB-KW"/>
</dbReference>
<dbReference type="AlphaFoldDB" id="A0A1K1M4H5"/>
<dbReference type="SUPFAM" id="SSF52833">
    <property type="entry name" value="Thioredoxin-like"/>
    <property type="match status" value="1"/>
</dbReference>
<dbReference type="CDD" id="cd02966">
    <property type="entry name" value="TlpA_like_family"/>
    <property type="match status" value="1"/>
</dbReference>
<dbReference type="InterPro" id="IPR025380">
    <property type="entry name" value="DUF4369"/>
</dbReference>
<accession>A0A1K1M4H5</accession>
<proteinExistence type="predicted"/>
<evidence type="ECO:0000256" key="4">
    <source>
        <dbReference type="ARBA" id="ARBA00023284"/>
    </source>
</evidence>
<dbReference type="PANTHER" id="PTHR42852">
    <property type="entry name" value="THIOL:DISULFIDE INTERCHANGE PROTEIN DSBE"/>
    <property type="match status" value="1"/>
</dbReference>
<keyword evidence="4" id="KW-0676">Redox-active center</keyword>
<comment type="subcellular location">
    <subcellularLocation>
        <location evidence="1">Cell envelope</location>
    </subcellularLocation>
</comment>
<dbReference type="OrthoDB" id="9794348at2"/>
<dbReference type="PANTHER" id="PTHR42852:SF6">
    <property type="entry name" value="THIOL:DISULFIDE INTERCHANGE PROTEIN DSBE"/>
    <property type="match status" value="1"/>
</dbReference>
<dbReference type="GO" id="GO:0016853">
    <property type="term" value="F:isomerase activity"/>
    <property type="evidence" value="ECO:0007669"/>
    <property type="project" value="UniProtKB-KW"/>
</dbReference>
<dbReference type="GO" id="GO:0016209">
    <property type="term" value="F:antioxidant activity"/>
    <property type="evidence" value="ECO:0007669"/>
    <property type="project" value="InterPro"/>
</dbReference>
<keyword evidence="6" id="KW-0413">Isomerase</keyword>
<keyword evidence="7" id="KW-1185">Reference proteome</keyword>
<dbReference type="Proteomes" id="UP000182248">
    <property type="component" value="Unassembled WGS sequence"/>
</dbReference>
<sequence>MYNGLDKNFDMYNIMNTIYGVCLLLLVVSCTSKTPGSKENFELKGKISGVDHGMTVKLVPGATHSDEKPVAVTTLENGSFTFTGKLEEPRMFYVVFGEYRGMIPVMLENSEVNLSATAETINTETGRISFSGQKITGSETHEYYQEQTAFRKELDRDYAAYHEGTEQLAKLYGKARNEGNRAQMDSIEATAEWKEFESRENAFFDKVKAKNSQLISAHKDSWWGPFFMMTQYSYLTPDQRPVFEQFSDEARNSYYGQLVHEELFPKAVIGKQVAGFRLQDREGQPVETKSVFSGKKYILIDFWASWCAPCRKEIPNLKKAYEDFAPEGFEILSVSIDKKQEAWLKALQEEDMQWPNLIDDGTMSGEFKVRAIPATFLVDEKGTIIAENLRGEALDEKLKELLH</sequence>
<gene>
    <name evidence="6" type="ORF">SAMN02927921_00376</name>
</gene>
<dbReference type="InterPro" id="IPR000866">
    <property type="entry name" value="AhpC/TSA"/>
</dbReference>
<evidence type="ECO:0000256" key="2">
    <source>
        <dbReference type="ARBA" id="ARBA00022748"/>
    </source>
</evidence>
<keyword evidence="2" id="KW-0201">Cytochrome c-type biogenesis</keyword>
<evidence type="ECO:0000313" key="6">
    <source>
        <dbReference type="EMBL" id="SFW18074.1"/>
    </source>
</evidence>
<dbReference type="STRING" id="1150368.SAMN02927921_00376"/>
<dbReference type="InterPro" id="IPR013766">
    <property type="entry name" value="Thioredoxin_domain"/>
</dbReference>
<evidence type="ECO:0000256" key="3">
    <source>
        <dbReference type="ARBA" id="ARBA00023157"/>
    </source>
</evidence>
<feature type="domain" description="Thioredoxin" evidence="5">
    <location>
        <begin position="267"/>
        <end position="403"/>
    </location>
</feature>
<dbReference type="Pfam" id="PF00578">
    <property type="entry name" value="AhpC-TSA"/>
    <property type="match status" value="1"/>
</dbReference>